<feature type="transmembrane region" description="Helical" evidence="5">
    <location>
        <begin position="86"/>
        <end position="108"/>
    </location>
</feature>
<proteinExistence type="predicted"/>
<feature type="transmembrane region" description="Helical" evidence="5">
    <location>
        <begin position="33"/>
        <end position="51"/>
    </location>
</feature>
<feature type="transmembrane region" description="Helical" evidence="5">
    <location>
        <begin position="140"/>
        <end position="160"/>
    </location>
</feature>
<keyword evidence="4 5" id="KW-0472">Membrane</keyword>
<evidence type="ECO:0000256" key="2">
    <source>
        <dbReference type="ARBA" id="ARBA00022692"/>
    </source>
</evidence>
<feature type="transmembrane region" description="Helical" evidence="5">
    <location>
        <begin position="115"/>
        <end position="134"/>
    </location>
</feature>
<sequence length="285" mass="30110">MGSLWMVAASFLFACMGVCVKLGADRFSAGELVFYRGLVAVLLMLPFVGGHRLPLATPVGWDHFWRGLSGFVSLAAYFYAITRIPLATAVTLNYTAPLFLALLVIFWAREAPARGLPLALAAGFVGIVLVLQPTLAREQWMGGLLALGSGMTASLAYWNVRRLGELGEPEWRTVFYFSLFSALGGLPWALAGGSLHAIDPAGGLLLLGVGGFGTAAQLCMTAAYKRGRTLVSASLAYTTVAFSSFFAFLLWDETLPPAAWAGVVLITGSGIAAMALPHAASAGRE</sequence>
<evidence type="ECO:0000256" key="1">
    <source>
        <dbReference type="ARBA" id="ARBA00004141"/>
    </source>
</evidence>
<dbReference type="Proteomes" id="UP001234916">
    <property type="component" value="Chromosome"/>
</dbReference>
<dbReference type="Pfam" id="PF00892">
    <property type="entry name" value="EamA"/>
    <property type="match status" value="2"/>
</dbReference>
<organism evidence="7">
    <name type="scientific">Candidatus Nitricoxidivorans perseverans</name>
    <dbReference type="NCBI Taxonomy" id="2975601"/>
    <lineage>
        <taxon>Bacteria</taxon>
        <taxon>Pseudomonadati</taxon>
        <taxon>Pseudomonadota</taxon>
        <taxon>Betaproteobacteria</taxon>
        <taxon>Nitrosomonadales</taxon>
        <taxon>Sterolibacteriaceae</taxon>
        <taxon>Candidatus Nitricoxidivorans</taxon>
    </lineage>
</organism>
<feature type="transmembrane region" description="Helical" evidence="5">
    <location>
        <begin position="230"/>
        <end position="251"/>
    </location>
</feature>
<reference evidence="7" key="1">
    <citation type="journal article" date="2023" name="Nat. Microbiol.">
        <title>Enrichment and characterization of a nitric oxide-reducing microbial community in a continuous bioreactor.</title>
        <authorList>
            <person name="Garrido-Amador P."/>
            <person name="Stortenbeker N."/>
            <person name="Wessels H.J.C.T."/>
            <person name="Speth D.R."/>
            <person name="Garcia-Heredia I."/>
            <person name="Kartal B."/>
        </authorList>
    </citation>
    <scope>NUCLEOTIDE SEQUENCE</scope>
    <source>
        <strain evidence="7">MAG1</strain>
    </source>
</reference>
<evidence type="ECO:0000256" key="5">
    <source>
        <dbReference type="SAM" id="Phobius"/>
    </source>
</evidence>
<gene>
    <name evidence="7" type="ORF">OHM77_12740</name>
</gene>
<comment type="subcellular location">
    <subcellularLocation>
        <location evidence="1">Membrane</location>
        <topology evidence="1">Multi-pass membrane protein</topology>
    </subcellularLocation>
</comment>
<feature type="transmembrane region" description="Helical" evidence="5">
    <location>
        <begin position="257"/>
        <end position="276"/>
    </location>
</feature>
<feature type="domain" description="EamA" evidence="6">
    <location>
        <begin position="141"/>
        <end position="268"/>
    </location>
</feature>
<evidence type="ECO:0000256" key="3">
    <source>
        <dbReference type="ARBA" id="ARBA00022989"/>
    </source>
</evidence>
<keyword evidence="2 5" id="KW-0812">Transmembrane</keyword>
<feature type="transmembrane region" description="Helical" evidence="5">
    <location>
        <begin position="63"/>
        <end position="80"/>
    </location>
</feature>
<keyword evidence="3 5" id="KW-1133">Transmembrane helix</keyword>
<evidence type="ECO:0000313" key="7">
    <source>
        <dbReference type="EMBL" id="WIM05529.1"/>
    </source>
</evidence>
<feature type="domain" description="EamA" evidence="6">
    <location>
        <begin position="2"/>
        <end position="131"/>
    </location>
</feature>
<evidence type="ECO:0000256" key="4">
    <source>
        <dbReference type="ARBA" id="ARBA00023136"/>
    </source>
</evidence>
<dbReference type="AlphaFoldDB" id="A0AA49FKA8"/>
<dbReference type="PANTHER" id="PTHR22911">
    <property type="entry name" value="ACYL-MALONYL CONDENSING ENZYME-RELATED"/>
    <property type="match status" value="1"/>
</dbReference>
<evidence type="ECO:0000259" key="6">
    <source>
        <dbReference type="Pfam" id="PF00892"/>
    </source>
</evidence>
<accession>A0AA49FKA8</accession>
<dbReference type="EMBL" id="CP107246">
    <property type="protein sequence ID" value="WIM05529.1"/>
    <property type="molecule type" value="Genomic_DNA"/>
</dbReference>
<dbReference type="SUPFAM" id="SSF103481">
    <property type="entry name" value="Multidrug resistance efflux transporter EmrE"/>
    <property type="match status" value="2"/>
</dbReference>
<dbReference type="KEGG" id="npv:OHM77_12740"/>
<dbReference type="InterPro" id="IPR000620">
    <property type="entry name" value="EamA_dom"/>
</dbReference>
<name>A0AA49FKA8_9PROT</name>
<dbReference type="PANTHER" id="PTHR22911:SF6">
    <property type="entry name" value="SOLUTE CARRIER FAMILY 35 MEMBER G1"/>
    <property type="match status" value="1"/>
</dbReference>
<feature type="transmembrane region" description="Helical" evidence="5">
    <location>
        <begin position="172"/>
        <end position="191"/>
    </location>
</feature>
<dbReference type="InterPro" id="IPR037185">
    <property type="entry name" value="EmrE-like"/>
</dbReference>
<protein>
    <submittedName>
        <fullName evidence="7">DMT family transporter</fullName>
    </submittedName>
</protein>
<dbReference type="GO" id="GO:0016020">
    <property type="term" value="C:membrane"/>
    <property type="evidence" value="ECO:0007669"/>
    <property type="project" value="UniProtKB-SubCell"/>
</dbReference>
<feature type="transmembrane region" description="Helical" evidence="5">
    <location>
        <begin position="203"/>
        <end position="223"/>
    </location>
</feature>